<organism evidence="2 3">
    <name type="scientific">Phytophthora nicotianae P1976</name>
    <dbReference type="NCBI Taxonomy" id="1317066"/>
    <lineage>
        <taxon>Eukaryota</taxon>
        <taxon>Sar</taxon>
        <taxon>Stramenopiles</taxon>
        <taxon>Oomycota</taxon>
        <taxon>Peronosporomycetes</taxon>
        <taxon>Peronosporales</taxon>
        <taxon>Peronosporaceae</taxon>
        <taxon>Phytophthora</taxon>
    </lineage>
</organism>
<feature type="region of interest" description="Disordered" evidence="1">
    <location>
        <begin position="278"/>
        <end position="348"/>
    </location>
</feature>
<feature type="compositionally biased region" description="Acidic residues" evidence="1">
    <location>
        <begin position="296"/>
        <end position="306"/>
    </location>
</feature>
<dbReference type="AlphaFoldDB" id="A0A081AGR7"/>
<gene>
    <name evidence="2" type="ORF">F444_06759</name>
</gene>
<proteinExistence type="predicted"/>
<evidence type="ECO:0000313" key="2">
    <source>
        <dbReference type="EMBL" id="ETO78078.1"/>
    </source>
</evidence>
<name>A0A081AGR7_PHYNI</name>
<dbReference type="Pfam" id="PF14469">
    <property type="entry name" value="AKAP28"/>
    <property type="match status" value="1"/>
</dbReference>
<dbReference type="Proteomes" id="UP000028582">
    <property type="component" value="Unassembled WGS sequence"/>
</dbReference>
<evidence type="ECO:0000256" key="1">
    <source>
        <dbReference type="SAM" id="MobiDB-lite"/>
    </source>
</evidence>
<evidence type="ECO:0000313" key="3">
    <source>
        <dbReference type="Proteomes" id="UP000028582"/>
    </source>
</evidence>
<dbReference type="InterPro" id="IPR025663">
    <property type="entry name" value="AKAP_28"/>
</dbReference>
<dbReference type="SUPFAM" id="SSF47473">
    <property type="entry name" value="EF-hand"/>
    <property type="match status" value="1"/>
</dbReference>
<dbReference type="Gene3D" id="1.10.238.10">
    <property type="entry name" value="EF-hand"/>
    <property type="match status" value="1"/>
</dbReference>
<reference evidence="2 3" key="1">
    <citation type="submission" date="2013-11" db="EMBL/GenBank/DDBJ databases">
        <title>The Genome Sequence of Phytophthora parasitica P1976.</title>
        <authorList>
            <consortium name="The Broad Institute Genomics Platform"/>
            <person name="Russ C."/>
            <person name="Tyler B."/>
            <person name="Panabieres F."/>
            <person name="Shan W."/>
            <person name="Tripathy S."/>
            <person name="Grunwald N."/>
            <person name="Machado M."/>
            <person name="Johnson C.S."/>
            <person name="Walker B."/>
            <person name="Young S."/>
            <person name="Zeng Q."/>
            <person name="Gargeya S."/>
            <person name="Fitzgerald M."/>
            <person name="Haas B."/>
            <person name="Abouelleil A."/>
            <person name="Allen A.W."/>
            <person name="Alvarado L."/>
            <person name="Arachchi H.M."/>
            <person name="Berlin A.M."/>
            <person name="Chapman S.B."/>
            <person name="Gainer-Dewar J."/>
            <person name="Goldberg J."/>
            <person name="Griggs A."/>
            <person name="Gujja S."/>
            <person name="Hansen M."/>
            <person name="Howarth C."/>
            <person name="Imamovic A."/>
            <person name="Ireland A."/>
            <person name="Larimer J."/>
            <person name="McCowan C."/>
            <person name="Murphy C."/>
            <person name="Pearson M."/>
            <person name="Poon T.W."/>
            <person name="Priest M."/>
            <person name="Roberts A."/>
            <person name="Saif S."/>
            <person name="Shea T."/>
            <person name="Sisk P."/>
            <person name="Sykes S."/>
            <person name="Wortman J."/>
            <person name="Nusbaum C."/>
            <person name="Birren B."/>
        </authorList>
    </citation>
    <scope>NUCLEOTIDE SEQUENCE [LARGE SCALE GENOMIC DNA]</scope>
    <source>
        <strain evidence="2 3">P1976</strain>
    </source>
</reference>
<sequence>MVDASKSNHAVTALLSQWAECGRLSYKFYVTAVASGRDGKPRMMATFSKPTVQTPAPEAVARLYFHLSTDHQRVRGFTVEQDPHFHDLEAVKFDEEVLDRVIRRKLQLQAAQLVDLSDEFASTRVPAVIRARADEQREHEREAMEEYLLEQMQHSDSYNDGKLLIELFRETIDALELDPRVVPREVLLALVASDRDDMITYSDFVSVAADVIDAMVGARQTDDGKTTSREDKEDEALDAFEVVTARQTHYTVEKLTALVEAHAERVAEAAKAMAARRVAAEMEAQQETTTAIPEETKEDENEEEEDHKDAKATPGAESTAGDVAEDSESLQEISYSSDHRRSSANQHPRMTRYQLRSLLETPQLLLSNAEINLTIALAETTTNSSGVEEVLCEKLAPLLRRVRRMIFRFQCKGFVDRTEKYLLNQFQAFEKRNLQGTSKHLKQRLTQKEVKKAMGNMQKLLLSPYQLMQLAALTEERPGEADHEVYYQEFVPHMTQHLRELVNVNKLAEKSTMLHEMGVWDFDTVGLPSEDVVRQASFDCFASFDKTQFGAIPIGDFHTALHQLGQTHGFPVGGMTEMKQLSVLADPNGSGRVNYALFQHLMYPLMLFLLQERDLAAAKETSRVRCVKQEVNSE</sequence>
<dbReference type="OrthoDB" id="26525at2759"/>
<comment type="caution">
    <text evidence="2">The sequence shown here is derived from an EMBL/GenBank/DDBJ whole genome shotgun (WGS) entry which is preliminary data.</text>
</comment>
<dbReference type="InterPro" id="IPR011992">
    <property type="entry name" value="EF-hand-dom_pair"/>
</dbReference>
<dbReference type="EMBL" id="ANJA01001221">
    <property type="protein sequence ID" value="ETO78078.1"/>
    <property type="molecule type" value="Genomic_DNA"/>
</dbReference>
<accession>A0A081AGR7</accession>
<protein>
    <submittedName>
        <fullName evidence="2">Uncharacterized protein</fullName>
    </submittedName>
</protein>